<dbReference type="AlphaFoldDB" id="A0A9P7R5T3"/>
<organism evidence="1 2">
    <name type="scientific">Colletotrichum scovillei</name>
    <dbReference type="NCBI Taxonomy" id="1209932"/>
    <lineage>
        <taxon>Eukaryota</taxon>
        <taxon>Fungi</taxon>
        <taxon>Dikarya</taxon>
        <taxon>Ascomycota</taxon>
        <taxon>Pezizomycotina</taxon>
        <taxon>Sordariomycetes</taxon>
        <taxon>Hypocreomycetidae</taxon>
        <taxon>Glomerellales</taxon>
        <taxon>Glomerellaceae</taxon>
        <taxon>Colletotrichum</taxon>
        <taxon>Colletotrichum acutatum species complex</taxon>
    </lineage>
</organism>
<accession>A0A9P7R5T3</accession>
<evidence type="ECO:0000313" key="2">
    <source>
        <dbReference type="Proteomes" id="UP000699042"/>
    </source>
</evidence>
<gene>
    <name evidence="1" type="ORF">JMJ77_013484</name>
</gene>
<comment type="caution">
    <text evidence="1">The sequence shown here is derived from an EMBL/GenBank/DDBJ whole genome shotgun (WGS) entry which is preliminary data.</text>
</comment>
<sequence>MCHSAVYAHHHAQHPRS</sequence>
<dbReference type="EMBL" id="JAESDN010000005">
    <property type="protein sequence ID" value="KAG7050742.1"/>
    <property type="molecule type" value="Genomic_DNA"/>
</dbReference>
<proteinExistence type="predicted"/>
<dbReference type="Proteomes" id="UP000699042">
    <property type="component" value="Unassembled WGS sequence"/>
</dbReference>
<feature type="non-terminal residue" evidence="1">
    <location>
        <position position="17"/>
    </location>
</feature>
<protein>
    <submittedName>
        <fullName evidence="1">Uncharacterized protein</fullName>
    </submittedName>
</protein>
<name>A0A9P7R5T3_9PEZI</name>
<evidence type="ECO:0000313" key="1">
    <source>
        <dbReference type="EMBL" id="KAG7050742.1"/>
    </source>
</evidence>
<keyword evidence="2" id="KW-1185">Reference proteome</keyword>
<reference evidence="1" key="1">
    <citation type="submission" date="2021-05" db="EMBL/GenBank/DDBJ databases">
        <title>Comparative genomics of three Colletotrichum scovillei strains and genetic complementation revealed genes involved fungal growth and virulence on chili pepper.</title>
        <authorList>
            <person name="Hsieh D.-K."/>
            <person name="Chuang S.-C."/>
            <person name="Chen C.-Y."/>
            <person name="Chao Y.-T."/>
            <person name="Lu M.-Y.J."/>
            <person name="Lee M.-H."/>
            <person name="Shih M.-C."/>
        </authorList>
    </citation>
    <scope>NUCLEOTIDE SEQUENCE</scope>
    <source>
        <strain evidence="1">Coll-153</strain>
    </source>
</reference>